<dbReference type="Proteomes" id="UP000596248">
    <property type="component" value="Chromosome"/>
</dbReference>
<comment type="function">
    <text evidence="1">Regulates expression of the glpD operon. In the presence of glycerol 3-phosphate (G3P) causes antitermination of transcription of glpD at the inverted repeat of the leader region to enhance its transcription. Binds and stabilizes glpD leader mRNA.</text>
</comment>
<evidence type="ECO:0000313" key="2">
    <source>
        <dbReference type="EMBL" id="QRG70342.1"/>
    </source>
</evidence>
<dbReference type="SUPFAM" id="SSF110391">
    <property type="entry name" value="GlpP-like"/>
    <property type="match status" value="1"/>
</dbReference>
<proteinExistence type="predicted"/>
<dbReference type="RefSeq" id="WP_203357315.1">
    <property type="nucleotide sequence ID" value="NZ_CP069127.1"/>
</dbReference>
<accession>A0ABX7FX13</accession>
<reference evidence="2 3" key="1">
    <citation type="submission" date="2021-01" db="EMBL/GenBank/DDBJ databases">
        <title>Identification of strong promoters based on the transcriptome of Brevibacillus choshinensis.</title>
        <authorList>
            <person name="Yao D."/>
            <person name="Zhang K."/>
            <person name="Wu J."/>
        </authorList>
    </citation>
    <scope>NUCLEOTIDE SEQUENCE [LARGE SCALE GENOMIC DNA]</scope>
    <source>
        <strain evidence="2 3">HPD31-SP3</strain>
    </source>
</reference>
<sequence>MAKQFDQRILPAVRNLKEFDELMESCYERIILLHAHIAQVKSLGSRARTFGKKLLMHADLIDGLKSDEYAIEYLAQEVKPEGIITTRNSVILAEKKKGLVFIQRLFLIDTMALESSLSQLERTKPDYVEVLPGVVPYLIEEITKRTQIPVIAGGFIRSIEDVNRAIEAGARSVTTSTKDVWSTARR</sequence>
<dbReference type="Pfam" id="PF04309">
    <property type="entry name" value="G3P_antiterm"/>
    <property type="match status" value="1"/>
</dbReference>
<dbReference type="InterPro" id="IPR013785">
    <property type="entry name" value="Aldolase_TIM"/>
</dbReference>
<dbReference type="Gene3D" id="3.20.20.70">
    <property type="entry name" value="Aldolase class I"/>
    <property type="match status" value="1"/>
</dbReference>
<keyword evidence="1" id="KW-0319">Glycerol metabolism</keyword>
<dbReference type="InterPro" id="IPR006699">
    <property type="entry name" value="GlpP"/>
</dbReference>
<gene>
    <name evidence="2" type="ORF">JNE38_15245</name>
</gene>
<evidence type="ECO:0000313" key="3">
    <source>
        <dbReference type="Proteomes" id="UP000596248"/>
    </source>
</evidence>
<keyword evidence="1" id="KW-0694">RNA-binding</keyword>
<name>A0ABX7FX13_BRECH</name>
<protein>
    <recommendedName>
        <fullName evidence="1">Glycerol uptake operon antiterminator regulatory protein</fullName>
    </recommendedName>
</protein>
<keyword evidence="1" id="KW-0805">Transcription regulation</keyword>
<keyword evidence="3" id="KW-1185">Reference proteome</keyword>
<keyword evidence="1" id="KW-0804">Transcription</keyword>
<evidence type="ECO:0000256" key="1">
    <source>
        <dbReference type="PIRNR" id="PIRNR016897"/>
    </source>
</evidence>
<dbReference type="PIRSF" id="PIRSF016897">
    <property type="entry name" value="GlpP"/>
    <property type="match status" value="1"/>
</dbReference>
<dbReference type="PANTHER" id="PTHR35787:SF1">
    <property type="entry name" value="GLYCEROL UPTAKE OPERON ANTITERMINATOR REGULATORY PROTEIN"/>
    <property type="match status" value="1"/>
</dbReference>
<organism evidence="2 3">
    <name type="scientific">Brevibacillus choshinensis</name>
    <dbReference type="NCBI Taxonomy" id="54911"/>
    <lineage>
        <taxon>Bacteria</taxon>
        <taxon>Bacillati</taxon>
        <taxon>Bacillota</taxon>
        <taxon>Bacilli</taxon>
        <taxon>Bacillales</taxon>
        <taxon>Paenibacillaceae</taxon>
        <taxon>Brevibacillus</taxon>
    </lineage>
</organism>
<dbReference type="EMBL" id="CP069127">
    <property type="protein sequence ID" value="QRG70342.1"/>
    <property type="molecule type" value="Genomic_DNA"/>
</dbReference>
<dbReference type="PANTHER" id="PTHR35787">
    <property type="entry name" value="GLYCEROL UPTAKE OPERON ANTITERMINATOR REGULATORY PROTEIN"/>
    <property type="match status" value="1"/>
</dbReference>